<feature type="chain" id="PRO_5029557686" evidence="10">
    <location>
        <begin position="22"/>
        <end position="1035"/>
    </location>
</feature>
<dbReference type="InterPro" id="IPR023997">
    <property type="entry name" value="TonB-dep_OMP_SusC/RagA_CS"/>
</dbReference>
<evidence type="ECO:0000256" key="6">
    <source>
        <dbReference type="ARBA" id="ARBA00023136"/>
    </source>
</evidence>
<dbReference type="KEGG" id="ttz:FHG85_09020"/>
<keyword evidence="6 8" id="KW-0472">Membrane</keyword>
<dbReference type="AlphaFoldDB" id="A0A7D4BF20"/>
<evidence type="ECO:0000259" key="11">
    <source>
        <dbReference type="Pfam" id="PF00593"/>
    </source>
</evidence>
<dbReference type="GO" id="GO:0009279">
    <property type="term" value="C:cell outer membrane"/>
    <property type="evidence" value="ECO:0007669"/>
    <property type="project" value="UniProtKB-SubCell"/>
</dbReference>
<feature type="domain" description="TonB-dependent receptor plug" evidence="12">
    <location>
        <begin position="119"/>
        <end position="240"/>
    </location>
</feature>
<dbReference type="Pfam" id="PF00593">
    <property type="entry name" value="TonB_dep_Rec_b-barrel"/>
    <property type="match status" value="1"/>
</dbReference>
<dbReference type="Gene3D" id="2.170.130.10">
    <property type="entry name" value="TonB-dependent receptor, plug domain"/>
    <property type="match status" value="1"/>
</dbReference>
<comment type="subcellular location">
    <subcellularLocation>
        <location evidence="1 8">Cell outer membrane</location>
        <topology evidence="1 8">Multi-pass membrane protein</topology>
    </subcellularLocation>
</comment>
<dbReference type="InterPro" id="IPR012910">
    <property type="entry name" value="Plug_dom"/>
</dbReference>
<dbReference type="Pfam" id="PF13715">
    <property type="entry name" value="CarbopepD_reg_2"/>
    <property type="match status" value="1"/>
</dbReference>
<accession>A0A7D4BF20</accession>
<evidence type="ECO:0000256" key="4">
    <source>
        <dbReference type="ARBA" id="ARBA00022692"/>
    </source>
</evidence>
<keyword evidence="14" id="KW-1185">Reference proteome</keyword>
<evidence type="ECO:0000256" key="1">
    <source>
        <dbReference type="ARBA" id="ARBA00004571"/>
    </source>
</evidence>
<evidence type="ECO:0000256" key="3">
    <source>
        <dbReference type="ARBA" id="ARBA00022452"/>
    </source>
</evidence>
<dbReference type="InterPro" id="IPR023996">
    <property type="entry name" value="TonB-dep_OMP_SusC/RagA"/>
</dbReference>
<dbReference type="InterPro" id="IPR008969">
    <property type="entry name" value="CarboxyPept-like_regulatory"/>
</dbReference>
<dbReference type="NCBIfam" id="TIGR04056">
    <property type="entry name" value="OMP_RagA_SusC"/>
    <property type="match status" value="1"/>
</dbReference>
<dbReference type="SUPFAM" id="SSF56935">
    <property type="entry name" value="Porins"/>
    <property type="match status" value="1"/>
</dbReference>
<dbReference type="Gene3D" id="2.40.170.20">
    <property type="entry name" value="TonB-dependent receptor, beta-barrel domain"/>
    <property type="match status" value="1"/>
</dbReference>
<organism evidence="13 14">
    <name type="scientific">Tenuifilum thalassicum</name>
    <dbReference type="NCBI Taxonomy" id="2590900"/>
    <lineage>
        <taxon>Bacteria</taxon>
        <taxon>Pseudomonadati</taxon>
        <taxon>Bacteroidota</taxon>
        <taxon>Bacteroidia</taxon>
        <taxon>Bacteroidales</taxon>
        <taxon>Tenuifilaceae</taxon>
        <taxon>Tenuifilum</taxon>
    </lineage>
</organism>
<proteinExistence type="inferred from homology"/>
<dbReference type="InterPro" id="IPR036942">
    <property type="entry name" value="Beta-barrel_TonB_sf"/>
</dbReference>
<evidence type="ECO:0000256" key="2">
    <source>
        <dbReference type="ARBA" id="ARBA00022448"/>
    </source>
</evidence>
<dbReference type="Proteomes" id="UP000500961">
    <property type="component" value="Chromosome"/>
</dbReference>
<dbReference type="InterPro" id="IPR000531">
    <property type="entry name" value="Beta-barrel_TonB"/>
</dbReference>
<name>A0A7D4BF20_9BACT</name>
<keyword evidence="7 8" id="KW-0998">Cell outer membrane</keyword>
<evidence type="ECO:0000256" key="8">
    <source>
        <dbReference type="PROSITE-ProRule" id="PRU01360"/>
    </source>
</evidence>
<dbReference type="PROSITE" id="PS52016">
    <property type="entry name" value="TONB_DEPENDENT_REC_3"/>
    <property type="match status" value="1"/>
</dbReference>
<sequence length="1035" mass="114919">MRKLCVLLTAFLFVCSLSSNAQKTVRISGMVTSTDGAWPLQGVTVVVVGSTIGTVTNMEGRYEIDVPAIAKKLRFSYIGYKTVEVEIAGRTVIDVEMVEESIEVKEVTVTALGIMKAEKATGYAIQSVKGEEIAKTPEVNILNSLQGRVSGAVITKTSGSVGASTRIVLRGVNSLSSDNQPLFVVDGVVMNNWNFGGTYNEGVNRGSGIADINPNDIESVTVLKGPNAAALYGSRAANGVIIIKTRSASTDHFGITFNSTTTFDTPLRLPDFQNEYGQGTSGQFEFYDGQGRGINDNVDESWGPTLDIGLMIPQWNSPVVNGVRQPTPWVSHPNNIKNFFEIGKTFTNNVAIEGAGDNYSVRFSYTNTSQTGMIPNTDQRKNSVNLNALVSPYKFLALSLSSNYINTKSDNLPAYGYSGQNVMQQFLWFGRQVDVADLKQYTFPDGSKRNWNYSYHNNPYFTLYENLNGIDRDRLIGQTSATVKFTDWFSLKTGVGIDYYTNLNSARSAYGDIENPYGYLGQSKRTFREINADFLFSINKSFSEDFGFSLNFGGNRMDQYTQTLSSYTTELSVPDVYTFENSRIPVTTMNYLYRKRINSLYYNGQIAWKNALFFDFTGRNDWSSTLPAENNSYFYPSFNLSAVLTDLFDLQSKTLSFAKLRVGWAQVGADTDPYQLQPVYRFNNGWNASTKIAQIYIPNQLPNPSLKPQRTNSLEIGVDVRFFMNRLALDLTYYSQSTFDQIISLPVSATTGYTSKIINAGRIDNRGVELMLNAIPVRTRTGFEWTVGLNFAKNVNKVRELAQGLDQYVIGSYWSLDVLAIPGEPFGVLYGYDFARDENGNIIYVDGLPYQGNFTRLGNYTPDWVAGVSNSIRYKGLDFSILVDGRYGGEIYSMTTTWGRYSGVLKETLIGREGGIVGVGVKPDGQGRYVENDVVVSAEEFNKAAYNNNIAYSSIFDASFIKLREVRLGYTFPKIGKSSIRDVSISIVGRNLALLYARVPHIDPETAFSNSNVQGIEFGQHPTARSIGVNFSFKF</sequence>
<evidence type="ECO:0000256" key="9">
    <source>
        <dbReference type="RuleBase" id="RU003357"/>
    </source>
</evidence>
<evidence type="ECO:0000256" key="7">
    <source>
        <dbReference type="ARBA" id="ARBA00023237"/>
    </source>
</evidence>
<keyword evidence="3 8" id="KW-1134">Transmembrane beta strand</keyword>
<dbReference type="InterPro" id="IPR037066">
    <property type="entry name" value="Plug_dom_sf"/>
</dbReference>
<keyword evidence="10" id="KW-0732">Signal</keyword>
<keyword evidence="5 9" id="KW-0798">TonB box</keyword>
<evidence type="ECO:0000259" key="12">
    <source>
        <dbReference type="Pfam" id="PF07715"/>
    </source>
</evidence>
<evidence type="ECO:0000313" key="13">
    <source>
        <dbReference type="EMBL" id="QKG80398.1"/>
    </source>
</evidence>
<feature type="signal peptide" evidence="10">
    <location>
        <begin position="1"/>
        <end position="21"/>
    </location>
</feature>
<evidence type="ECO:0000256" key="10">
    <source>
        <dbReference type="SAM" id="SignalP"/>
    </source>
</evidence>
<dbReference type="Gene3D" id="2.60.40.1120">
    <property type="entry name" value="Carboxypeptidase-like, regulatory domain"/>
    <property type="match status" value="1"/>
</dbReference>
<evidence type="ECO:0000256" key="5">
    <source>
        <dbReference type="ARBA" id="ARBA00023077"/>
    </source>
</evidence>
<dbReference type="Pfam" id="PF07715">
    <property type="entry name" value="Plug"/>
    <property type="match status" value="1"/>
</dbReference>
<comment type="similarity">
    <text evidence="8 9">Belongs to the TonB-dependent receptor family.</text>
</comment>
<dbReference type="InterPro" id="IPR039426">
    <property type="entry name" value="TonB-dep_rcpt-like"/>
</dbReference>
<keyword evidence="2 8" id="KW-0813">Transport</keyword>
<feature type="domain" description="TonB-dependent receptor-like beta-barrel" evidence="11">
    <location>
        <begin position="440"/>
        <end position="890"/>
    </location>
</feature>
<dbReference type="NCBIfam" id="TIGR04057">
    <property type="entry name" value="SusC_RagA_signa"/>
    <property type="match status" value="1"/>
</dbReference>
<keyword evidence="4 8" id="KW-0812">Transmembrane</keyword>
<dbReference type="EMBL" id="CP041345">
    <property type="protein sequence ID" value="QKG80398.1"/>
    <property type="molecule type" value="Genomic_DNA"/>
</dbReference>
<gene>
    <name evidence="13" type="ORF">FHG85_09020</name>
</gene>
<protein>
    <submittedName>
        <fullName evidence="13">SusC/RagA family TonB-linked outer membrane protein</fullName>
    </submittedName>
</protein>
<dbReference type="SUPFAM" id="SSF49464">
    <property type="entry name" value="Carboxypeptidase regulatory domain-like"/>
    <property type="match status" value="1"/>
</dbReference>
<reference evidence="13 14" key="1">
    <citation type="submission" date="2019-07" db="EMBL/GenBank/DDBJ databases">
        <title>Thalassofilum flectens gen. nov., sp. nov., a novel moderate thermophilic anaerobe from a shallow sea hot spring in Kunashir Island (Russia), representing a new family in the order Bacteroidales, and proposal of Thalassofilacea fam. nov.</title>
        <authorList>
            <person name="Kochetkova T.V."/>
            <person name="Podosokorskaya O.A."/>
            <person name="Novikov A."/>
            <person name="Elcheninov A.G."/>
            <person name="Toshchakov S.V."/>
            <person name="Kublanov I.V."/>
        </authorList>
    </citation>
    <scope>NUCLEOTIDE SEQUENCE [LARGE SCALE GENOMIC DNA]</scope>
    <source>
        <strain evidence="13 14">38-H</strain>
    </source>
</reference>
<evidence type="ECO:0000313" key="14">
    <source>
        <dbReference type="Proteomes" id="UP000500961"/>
    </source>
</evidence>